<evidence type="ECO:0000259" key="11">
    <source>
        <dbReference type="Pfam" id="PF11781"/>
    </source>
</evidence>
<dbReference type="GO" id="GO:0001164">
    <property type="term" value="F:RNA polymerase I core promoter sequence-specific DNA binding"/>
    <property type="evidence" value="ECO:0007669"/>
    <property type="project" value="InterPro"/>
</dbReference>
<evidence type="ECO:0000313" key="13">
    <source>
        <dbReference type="EMBL" id="TVY60690.1"/>
    </source>
</evidence>
<evidence type="ECO:0000256" key="2">
    <source>
        <dbReference type="ARBA" id="ARBA00006899"/>
    </source>
</evidence>
<keyword evidence="3" id="KW-0479">Metal-binding</keyword>
<dbReference type="Pfam" id="PF20644">
    <property type="entry name" value="Rrn7_cyclin_N"/>
    <property type="match status" value="1"/>
</dbReference>
<dbReference type="PANTHER" id="PTHR31576:SF2">
    <property type="entry name" value="TATA BOX-BINDING PROTEIN-ASSOCIATED FACTOR RNA POLYMERASE I SUBUNIT B"/>
    <property type="match status" value="1"/>
</dbReference>
<organism evidence="13 14">
    <name type="scientific">Lachnellula suecica</name>
    <dbReference type="NCBI Taxonomy" id="602035"/>
    <lineage>
        <taxon>Eukaryota</taxon>
        <taxon>Fungi</taxon>
        <taxon>Dikarya</taxon>
        <taxon>Ascomycota</taxon>
        <taxon>Pezizomycotina</taxon>
        <taxon>Leotiomycetes</taxon>
        <taxon>Helotiales</taxon>
        <taxon>Lachnaceae</taxon>
        <taxon>Lachnellula</taxon>
    </lineage>
</organism>
<keyword evidence="13" id="KW-0396">Initiation factor</keyword>
<feature type="non-terminal residue" evidence="13">
    <location>
        <position position="1"/>
    </location>
</feature>
<dbReference type="InterPro" id="IPR033599">
    <property type="entry name" value="TAF1B/Rrn7"/>
</dbReference>
<evidence type="ECO:0000256" key="7">
    <source>
        <dbReference type="ARBA" id="ARBA00023125"/>
    </source>
</evidence>
<evidence type="ECO:0000256" key="3">
    <source>
        <dbReference type="ARBA" id="ARBA00022723"/>
    </source>
</evidence>
<feature type="region of interest" description="Disordered" evidence="10">
    <location>
        <begin position="42"/>
        <end position="68"/>
    </location>
</feature>
<dbReference type="InterPro" id="IPR021752">
    <property type="entry name" value="TF_Rrn7_Zf"/>
</dbReference>
<dbReference type="Proteomes" id="UP000469558">
    <property type="component" value="Unassembled WGS sequence"/>
</dbReference>
<evidence type="ECO:0000256" key="6">
    <source>
        <dbReference type="ARBA" id="ARBA00023015"/>
    </source>
</evidence>
<accession>A0A8T9BV27</accession>
<dbReference type="GO" id="GO:0042790">
    <property type="term" value="P:nucleolar large rRNA transcription by RNA polymerase I"/>
    <property type="evidence" value="ECO:0007669"/>
    <property type="project" value="TreeGrafter"/>
</dbReference>
<dbReference type="AlphaFoldDB" id="A0A8T9BV27"/>
<dbReference type="InterPro" id="IPR048540">
    <property type="entry name" value="Rrn7_cyclin_N"/>
</dbReference>
<feature type="domain" description="RRN7-type" evidence="11">
    <location>
        <begin position="11"/>
        <end position="43"/>
    </location>
</feature>
<keyword evidence="6" id="KW-0805">Transcription regulation</keyword>
<keyword evidence="7" id="KW-0238">DNA-binding</keyword>
<dbReference type="PANTHER" id="PTHR31576">
    <property type="entry name" value="TATA BOX-BINDING PROTEIN-ASSOCIATED FACTOR RNA POLYMERASE I SUBUNIT B"/>
    <property type="match status" value="1"/>
</dbReference>
<evidence type="ECO:0000256" key="8">
    <source>
        <dbReference type="ARBA" id="ARBA00023163"/>
    </source>
</evidence>
<proteinExistence type="inferred from homology"/>
<keyword evidence="5" id="KW-0862">Zinc</keyword>
<dbReference type="GO" id="GO:0008270">
    <property type="term" value="F:zinc ion binding"/>
    <property type="evidence" value="ECO:0007669"/>
    <property type="project" value="UniProtKB-KW"/>
</dbReference>
<gene>
    <name evidence="13" type="primary">rrn7</name>
    <name evidence="13" type="ORF">LSUE1_G008709</name>
</gene>
<evidence type="ECO:0000259" key="12">
    <source>
        <dbReference type="Pfam" id="PF20644"/>
    </source>
</evidence>
<dbReference type="GO" id="GO:0003743">
    <property type="term" value="F:translation initiation factor activity"/>
    <property type="evidence" value="ECO:0007669"/>
    <property type="project" value="UniProtKB-KW"/>
</dbReference>
<feature type="region of interest" description="Disordered" evidence="10">
    <location>
        <begin position="137"/>
        <end position="161"/>
    </location>
</feature>
<dbReference type="GO" id="GO:0070860">
    <property type="term" value="C:RNA polymerase I core factor complex"/>
    <property type="evidence" value="ECO:0007669"/>
    <property type="project" value="InterPro"/>
</dbReference>
<feature type="domain" description="Rrn7/TAF1B N-terminal cyclin" evidence="12">
    <location>
        <begin position="88"/>
        <end position="217"/>
    </location>
</feature>
<evidence type="ECO:0000256" key="1">
    <source>
        <dbReference type="ARBA" id="ARBA00004604"/>
    </source>
</evidence>
<sequence length="260" mass="30539">MSSRIDYHSFSRGETCTEERCRSRKYYIEDGKKFCQRGHEQAGFTQTQRDEDDWNTQGRKSRKKREEKERVEKVLSGRGATEHYLECLQLILRKQCHWLVNDKGFSPELEAVVQSLWSLRVHNFHSVERSGYASTMFSSQSEAENTDTDGSGFKSMSSRRSRKSVVEREKLPKLIESLGLCYLGMLMLRLPVSLGEIYHWATKEEIVYARAIKEIPKDMRARLPAYYYAAFEIRAQLRGSTLYRSILHLIDFYYHSKFEV</sequence>
<evidence type="ECO:0000256" key="9">
    <source>
        <dbReference type="ARBA" id="ARBA00023242"/>
    </source>
</evidence>
<keyword evidence="13" id="KW-0648">Protein biosynthesis</keyword>
<comment type="caution">
    <text evidence="13">The sequence shown here is derived from an EMBL/GenBank/DDBJ whole genome shotgun (WGS) entry which is preliminary data.</text>
</comment>
<keyword evidence="4" id="KW-0863">Zinc-finger</keyword>
<comment type="similarity">
    <text evidence="2">Belongs to the RRN7/TAF1B family.</text>
</comment>
<dbReference type="EMBL" id="QGMK01002181">
    <property type="protein sequence ID" value="TVY60690.1"/>
    <property type="molecule type" value="Genomic_DNA"/>
</dbReference>
<evidence type="ECO:0000256" key="10">
    <source>
        <dbReference type="SAM" id="MobiDB-lite"/>
    </source>
</evidence>
<dbReference type="OrthoDB" id="428577at2759"/>
<keyword evidence="9" id="KW-0539">Nucleus</keyword>
<name>A0A8T9BV27_9HELO</name>
<evidence type="ECO:0000256" key="5">
    <source>
        <dbReference type="ARBA" id="ARBA00022833"/>
    </source>
</evidence>
<reference evidence="13 14" key="1">
    <citation type="submission" date="2018-05" db="EMBL/GenBank/DDBJ databases">
        <title>Genome sequencing and assembly of the regulated plant pathogen Lachnellula willkommii and related sister species for the development of diagnostic species identification markers.</title>
        <authorList>
            <person name="Giroux E."/>
            <person name="Bilodeau G."/>
        </authorList>
    </citation>
    <scope>NUCLEOTIDE SEQUENCE [LARGE SCALE GENOMIC DNA]</scope>
    <source>
        <strain evidence="13 14">CBS 268.59</strain>
    </source>
</reference>
<keyword evidence="8" id="KW-0804">Transcription</keyword>
<protein>
    <submittedName>
        <fullName evidence="13">RNA polymerase I-specific transcription initiation factor rrn7</fullName>
    </submittedName>
</protein>
<evidence type="ECO:0000313" key="14">
    <source>
        <dbReference type="Proteomes" id="UP000469558"/>
    </source>
</evidence>
<comment type="subcellular location">
    <subcellularLocation>
        <location evidence="1">Nucleus</location>
        <location evidence="1">Nucleolus</location>
    </subcellularLocation>
</comment>
<dbReference type="Pfam" id="PF11781">
    <property type="entry name" value="Zn_ribbon_RRN7"/>
    <property type="match status" value="1"/>
</dbReference>
<evidence type="ECO:0000256" key="4">
    <source>
        <dbReference type="ARBA" id="ARBA00022771"/>
    </source>
</evidence>
<keyword evidence="14" id="KW-1185">Reference proteome</keyword>